<keyword evidence="4" id="KW-0472">Membrane</keyword>
<evidence type="ECO:0000256" key="1">
    <source>
        <dbReference type="ARBA" id="ARBA00004442"/>
    </source>
</evidence>
<dbReference type="Pfam" id="PF03797">
    <property type="entry name" value="Autotransporter"/>
    <property type="match status" value="1"/>
</dbReference>
<dbReference type="PROSITE" id="PS51208">
    <property type="entry name" value="AUTOTRANSPORTER"/>
    <property type="match status" value="1"/>
</dbReference>
<dbReference type="EMBL" id="LANQ01000001">
    <property type="protein sequence ID" value="KJV58063.1"/>
    <property type="molecule type" value="Genomic_DNA"/>
</dbReference>
<dbReference type="PATRIC" id="fig|1359196.3.peg.416"/>
<feature type="region of interest" description="Disordered" evidence="6">
    <location>
        <begin position="324"/>
        <end position="354"/>
    </location>
</feature>
<dbReference type="NCBIfam" id="TIGR01414">
    <property type="entry name" value="autotrans_barl"/>
    <property type="match status" value="1"/>
</dbReference>
<feature type="region of interest" description="Disordered" evidence="6">
    <location>
        <begin position="1183"/>
        <end position="1240"/>
    </location>
</feature>
<dbReference type="RefSeq" id="WP_011270422.1">
    <property type="nucleotide sequence ID" value="NZ_LANQ01000001.1"/>
</dbReference>
<dbReference type="GO" id="GO:0009279">
    <property type="term" value="C:cell outer membrane"/>
    <property type="evidence" value="ECO:0007669"/>
    <property type="project" value="UniProtKB-SubCell"/>
</dbReference>
<dbReference type="Pfam" id="PF22203">
    <property type="entry name" value="Sca2"/>
    <property type="match status" value="1"/>
</dbReference>
<evidence type="ECO:0000256" key="6">
    <source>
        <dbReference type="SAM" id="MobiDB-lite"/>
    </source>
</evidence>
<feature type="signal peptide" evidence="7">
    <location>
        <begin position="1"/>
        <end position="33"/>
    </location>
</feature>
<dbReference type="InterPro" id="IPR036709">
    <property type="entry name" value="Autotransporte_beta_dom_sf"/>
</dbReference>
<dbReference type="Gene3D" id="2.40.128.130">
    <property type="entry name" value="Autotransporter beta-domain"/>
    <property type="match status" value="1"/>
</dbReference>
<comment type="caution">
    <text evidence="9">The sequence shown here is derived from an EMBL/GenBank/DDBJ whole genome shotgun (WGS) entry which is preliminary data.</text>
</comment>
<evidence type="ECO:0000256" key="5">
    <source>
        <dbReference type="ARBA" id="ARBA00023237"/>
    </source>
</evidence>
<sequence>MSLQNSHSKKYVLTFFMSTCLLTSSFLSTSARAASFTQLANQIPTLSGLSEVQRKQKWNSYTLQEKQEAWRRAKLTPDFVQAMIDMQTGFTESDLSSRNNKTRHKAREKKSELDLYIAGTKQGFKEKVDGYISQGKIPTPEEAAQNLEIDYDAKKTDNKLEKNQNVRRVEKDKKALLDLYIHSITTSVKEKEYITTGQVPELGELEKALNISKEEAKHRRTIIRDQVMANERPKLVRSGTVLTKKELHKRFGKDTTTDDTKYIDDITTEVMYTKKQGYVNTDFLPKISEIMNEFKVDKGRANLYLNQIKAGIEAKLLADNNQTTTKPFTKHSRTTTNTAGISSGVPFDTGRTKPETKSFDFKRSMYSLLNRKQEDQLSKTEQHLKQQIKLEENKEEFKEILTKNPIDALLFAEQSNLGNSFKQEAISNIDLSKDISRILFTVDDKGNRTILNTILTTTPEHKDELIKQAQHHAIQTLPTSISDKDVSDKKKLTLATLAATEDKKVLEEALDNWLSTNGYKRKPEVESLISILLSDETTLKAGIDKIFELPVENNVNNNSNKGQNGTPILPPTPPLNGSMPPSPPPPLLNGTPTSTAFNNSNPNHKFDLKNFEATYPRLYKSYNEFIQNTTSASQSQATTTSNNIPDTKAKMGESLELLKQKVAKQNEVIGLIHNEVTKLYNFSPKTFVNLFNTENEEIIKKIEQIAKREDIQKILQDNDIKITSTFVSKIFNESLEQTKQRLRSSNIINAKQYKRIEQYANKQECVTEFLRITNPLEQLKFANKYINILGQSTFNGKLNELIENPNKLTFSQKINFVLQGYQELTREIPTAKANLNKLKQNILEKIEIQQLIANKDISRKDLLDILNNKNPELLKSLLEAKVILEENKLNNSANEVDLKEIIPSLNYLTSEQLTSLINRITIEGVKTALKAKWQQENKTVSNNTEKPLIYNNGTPMPPPIPNGNSNFGTNDYLISMGYTQEFIDRMDKVKPNNNFGKNHNYTATDFKSNVGKNYYESTSKLGGTDILLTDSQKLENAIKKEVLAKYIEEPNRDMQDDSLLKQAFEEKFYYAEDKNTKVIPKPSEVNFDPNFIGPRTEVGQEIYELYEQELLKLARDPVFIEYVKNNNNTQKDERELLISFIEQIESKRPELEQKYGSDVQSEDNNQEKKVGHLNMKQFQSLFQQENESANDESSTKDDPQPEDSNKKSEKSDSETALSPRLLSSNDSKNDKSSDDKKSLLVLRSSEEESKKDIALESEDEAIDMSFKTEAIAEQDEATQRQQVSDDTNRKVAILVKATSTLHKPVHYNILSDRLKVAAIGAGDEEASINRGVWISGLYGINKQGTWKNIPKYQGRTTGVTIGADAEFINSHDVIGIAYSRLEFQIKYNKKLEKTAVNGHLLSIYGLKELIKGFSLQAITSYGHNYIKNKSKSINNIIGKYQNNNLSFQTLLNYKYRTKYDLHFIPNIGFKYDYSRASNYKEYNVDIENLMNQKKSNQSFESSIGGKIVFKPIATVNNIILTPSLYGNIERHFNNKNTKVNAKATFKGQTLQETIIIPKQPKLGYNIGSNILMSKKNINVLLEYNYYTHRKYQSHQGLIKLKVNL</sequence>
<evidence type="ECO:0000256" key="2">
    <source>
        <dbReference type="ARBA" id="ARBA00022452"/>
    </source>
</evidence>
<dbReference type="InterPro" id="IPR005546">
    <property type="entry name" value="Autotransporte_beta"/>
</dbReference>
<feature type="compositionally biased region" description="Basic and acidic residues" evidence="6">
    <location>
        <begin position="1227"/>
        <end position="1240"/>
    </location>
</feature>
<proteinExistence type="predicted"/>
<organism evidence="9 10">
    <name type="scientific">Rickettsia felis str. Pedreira</name>
    <dbReference type="NCBI Taxonomy" id="1359196"/>
    <lineage>
        <taxon>Bacteria</taxon>
        <taxon>Pseudomonadati</taxon>
        <taxon>Pseudomonadota</taxon>
        <taxon>Alphaproteobacteria</taxon>
        <taxon>Rickettsiales</taxon>
        <taxon>Rickettsiaceae</taxon>
        <taxon>Rickettsieae</taxon>
        <taxon>Rickettsia</taxon>
        <taxon>spotted fever group</taxon>
    </lineage>
</organism>
<evidence type="ECO:0000313" key="10">
    <source>
        <dbReference type="Proteomes" id="UP000033475"/>
    </source>
</evidence>
<evidence type="ECO:0000313" key="9">
    <source>
        <dbReference type="EMBL" id="KJV58063.1"/>
    </source>
</evidence>
<dbReference type="SUPFAM" id="SSF103515">
    <property type="entry name" value="Autotransporter"/>
    <property type="match status" value="1"/>
</dbReference>
<accession>A0A0F3MQM7</accession>
<feature type="region of interest" description="Disordered" evidence="6">
    <location>
        <begin position="554"/>
        <end position="603"/>
    </location>
</feature>
<evidence type="ECO:0000259" key="8">
    <source>
        <dbReference type="PROSITE" id="PS51208"/>
    </source>
</evidence>
<reference evidence="9 10" key="1">
    <citation type="submission" date="2015-01" db="EMBL/GenBank/DDBJ databases">
        <title>Genome Sequencing of Rickettsiales.</title>
        <authorList>
            <person name="Daugherty S.C."/>
            <person name="Su Q."/>
            <person name="Abolude K."/>
            <person name="Beier-Sexton M."/>
            <person name="Carlyon J.A."/>
            <person name="Carter R."/>
            <person name="Day N.P."/>
            <person name="Dumler S.J."/>
            <person name="Dyachenko V."/>
            <person name="Godinez A."/>
            <person name="Kurtti T.J."/>
            <person name="Lichay M."/>
            <person name="Mullins K.E."/>
            <person name="Ott S."/>
            <person name="Pappas-Brown V."/>
            <person name="Paris D.H."/>
            <person name="Patel P."/>
            <person name="Richards A.L."/>
            <person name="Sadzewicz L."/>
            <person name="Sears K."/>
            <person name="Seidman D."/>
            <person name="Sengamalay N."/>
            <person name="Stenos J."/>
            <person name="Tallon L.J."/>
            <person name="Vincent G."/>
            <person name="Fraser C.M."/>
            <person name="Munderloh U."/>
            <person name="Dunning-Hotopp J.C."/>
        </authorList>
    </citation>
    <scope>NUCLEOTIDE SEQUENCE [LARGE SCALE GENOMIC DNA]</scope>
    <source>
        <strain evidence="9 10">Pedreira</strain>
    </source>
</reference>
<keyword evidence="5" id="KW-0998">Cell outer membrane</keyword>
<keyword evidence="7" id="KW-0732">Signal</keyword>
<feature type="compositionally biased region" description="Basic and acidic residues" evidence="6">
    <location>
        <begin position="1193"/>
        <end position="1213"/>
    </location>
</feature>
<protein>
    <submittedName>
        <fullName evidence="9">Autotransporter beta-domain protein</fullName>
    </submittedName>
</protein>
<dbReference type="Proteomes" id="UP000033475">
    <property type="component" value="Unassembled WGS sequence"/>
</dbReference>
<evidence type="ECO:0000256" key="3">
    <source>
        <dbReference type="ARBA" id="ARBA00022692"/>
    </source>
</evidence>
<gene>
    <name evidence="9" type="ORF">RFEPED_0435</name>
</gene>
<dbReference type="SMART" id="SM00869">
    <property type="entry name" value="Autotransporter"/>
    <property type="match status" value="1"/>
</dbReference>
<feature type="compositionally biased region" description="Pro residues" evidence="6">
    <location>
        <begin position="568"/>
        <end position="587"/>
    </location>
</feature>
<name>A0A0F3MQM7_RICFI</name>
<comment type="subcellular location">
    <subcellularLocation>
        <location evidence="1">Cell outer membrane</location>
    </subcellularLocation>
</comment>
<feature type="compositionally biased region" description="Low complexity" evidence="6">
    <location>
        <begin position="554"/>
        <end position="564"/>
    </location>
</feature>
<evidence type="ECO:0000256" key="4">
    <source>
        <dbReference type="ARBA" id="ARBA00023136"/>
    </source>
</evidence>
<dbReference type="InterPro" id="IPR006315">
    <property type="entry name" value="OM_autotransptr_brl_dom"/>
</dbReference>
<dbReference type="InterPro" id="IPR054014">
    <property type="entry name" value="Sca2"/>
</dbReference>
<feature type="domain" description="Autotransporter" evidence="8">
    <location>
        <begin position="1325"/>
        <end position="1604"/>
    </location>
</feature>
<feature type="chain" id="PRO_5002464901" evidence="7">
    <location>
        <begin position="34"/>
        <end position="1604"/>
    </location>
</feature>
<dbReference type="SMR" id="A0A0F3MQM7"/>
<evidence type="ECO:0000256" key="7">
    <source>
        <dbReference type="SAM" id="SignalP"/>
    </source>
</evidence>
<keyword evidence="2" id="KW-1134">Transmembrane beta strand</keyword>
<keyword evidence="3" id="KW-0812">Transmembrane</keyword>